<proteinExistence type="predicted"/>
<keyword evidence="2" id="KW-1185">Reference proteome</keyword>
<dbReference type="VEuPathDB" id="CryptoDB:GNI_121220"/>
<dbReference type="AlphaFoldDB" id="A0A023B2Z4"/>
<gene>
    <name evidence="1" type="ORF">GNI_121220</name>
</gene>
<dbReference type="Proteomes" id="UP000019763">
    <property type="component" value="Unassembled WGS sequence"/>
</dbReference>
<name>A0A023B2Z4_GRENI</name>
<protein>
    <submittedName>
        <fullName evidence="1">Uncharacterized protein</fullName>
    </submittedName>
</protein>
<evidence type="ECO:0000313" key="1">
    <source>
        <dbReference type="EMBL" id="EZG53807.1"/>
    </source>
</evidence>
<organism evidence="1 2">
    <name type="scientific">Gregarina niphandrodes</name>
    <name type="common">Septate eugregarine</name>
    <dbReference type="NCBI Taxonomy" id="110365"/>
    <lineage>
        <taxon>Eukaryota</taxon>
        <taxon>Sar</taxon>
        <taxon>Alveolata</taxon>
        <taxon>Apicomplexa</taxon>
        <taxon>Conoidasida</taxon>
        <taxon>Gregarinasina</taxon>
        <taxon>Eugregarinorida</taxon>
        <taxon>Gregarinidae</taxon>
        <taxon>Gregarina</taxon>
    </lineage>
</organism>
<comment type="caution">
    <text evidence="1">The sequence shown here is derived from an EMBL/GenBank/DDBJ whole genome shotgun (WGS) entry which is preliminary data.</text>
</comment>
<accession>A0A023B2Z4</accession>
<reference evidence="1" key="1">
    <citation type="submission" date="2013-12" db="EMBL/GenBank/DDBJ databases">
        <authorList>
            <person name="Omoto C.K."/>
            <person name="Sibley D."/>
            <person name="Venepally P."/>
            <person name="Hadjithomas M."/>
            <person name="Karamycheva S."/>
            <person name="Brunk B."/>
            <person name="Roos D."/>
            <person name="Caler E."/>
            <person name="Lorenzi H."/>
        </authorList>
    </citation>
    <scope>NUCLEOTIDE SEQUENCE</scope>
</reference>
<dbReference type="EMBL" id="AFNH02000903">
    <property type="protein sequence ID" value="EZG53807.1"/>
    <property type="molecule type" value="Genomic_DNA"/>
</dbReference>
<sequence>MEGKLADEEVLRHIPKDTRSRESNDEEALAEARHFEEVCRALKSYGRFAGEDIDRMERHLSNLHPDEKALLIQPIPERYCNISPLIAH</sequence>
<dbReference type="GeneID" id="22914279"/>
<dbReference type="RefSeq" id="XP_011131858.1">
    <property type="nucleotide sequence ID" value="XM_011133556.1"/>
</dbReference>
<evidence type="ECO:0000313" key="2">
    <source>
        <dbReference type="Proteomes" id="UP000019763"/>
    </source>
</evidence>